<evidence type="ECO:0000313" key="1">
    <source>
        <dbReference type="EMBL" id="ABG94888.1"/>
    </source>
</evidence>
<organism evidence="1 2">
    <name type="scientific">Rhodococcus jostii (strain RHA1)</name>
    <dbReference type="NCBI Taxonomy" id="101510"/>
    <lineage>
        <taxon>Bacteria</taxon>
        <taxon>Bacillati</taxon>
        <taxon>Actinomycetota</taxon>
        <taxon>Actinomycetes</taxon>
        <taxon>Mycobacteriales</taxon>
        <taxon>Nocardiaceae</taxon>
        <taxon>Rhodococcus</taxon>
    </lineage>
</organism>
<dbReference type="AlphaFoldDB" id="Q0SC48"/>
<evidence type="ECO:0000313" key="2">
    <source>
        <dbReference type="Proteomes" id="UP000008710"/>
    </source>
</evidence>
<proteinExistence type="predicted"/>
<gene>
    <name evidence="1" type="ordered locus">RHA1_ro03085</name>
</gene>
<protein>
    <submittedName>
        <fullName evidence="1">Uncharacterized protein</fullName>
    </submittedName>
</protein>
<accession>Q0SC48</accession>
<dbReference type="Proteomes" id="UP000008710">
    <property type="component" value="Chromosome"/>
</dbReference>
<dbReference type="KEGG" id="rha:RHA1_ro03085"/>
<dbReference type="HOGENOM" id="CLU_2169078_0_0_11"/>
<reference evidence="2" key="1">
    <citation type="journal article" date="2006" name="Proc. Natl. Acad. Sci. U.S.A.">
        <title>The complete genome of Rhodococcus sp. RHA1 provides insights into a catabolic powerhouse.</title>
        <authorList>
            <person name="McLeod M.P."/>
            <person name="Warren R.L."/>
            <person name="Hsiao W.W.L."/>
            <person name="Araki N."/>
            <person name="Myhre M."/>
            <person name="Fernandes C."/>
            <person name="Miyazawa D."/>
            <person name="Wong W."/>
            <person name="Lillquist A.L."/>
            <person name="Wang D."/>
            <person name="Dosanjh M."/>
            <person name="Hara H."/>
            <person name="Petrescu A."/>
            <person name="Morin R.D."/>
            <person name="Yang G."/>
            <person name="Stott J.M."/>
            <person name="Schein J.E."/>
            <person name="Shin H."/>
            <person name="Smailus D."/>
            <person name="Siddiqui A.S."/>
            <person name="Marra M.A."/>
            <person name="Jones S.J.M."/>
            <person name="Holt R."/>
            <person name="Brinkman F.S.L."/>
            <person name="Miyauchi K."/>
            <person name="Fukuda M."/>
            <person name="Davies J.E."/>
            <person name="Mohn W.W."/>
            <person name="Eltis L.D."/>
        </authorList>
    </citation>
    <scope>NUCLEOTIDE SEQUENCE [LARGE SCALE GENOMIC DNA]</scope>
    <source>
        <strain evidence="2">RHA1</strain>
    </source>
</reference>
<sequence length="110" mass="11698">MPPVHVPRVRDDGTGMITTTDGESLTGLFFGPSFFASHILAFERNVVRSRRLRIPVGEGPAVGSSITWGRRGDDDDPPGAAEGVRQILGEVCPGVNSGSCCVLEAAVMWM</sequence>
<dbReference type="EMBL" id="CP000431">
    <property type="protein sequence ID" value="ABG94888.1"/>
    <property type="molecule type" value="Genomic_DNA"/>
</dbReference>
<name>Q0SC48_RHOJR</name>